<evidence type="ECO:0000256" key="5">
    <source>
        <dbReference type="ARBA" id="ARBA00023242"/>
    </source>
</evidence>
<sequence length="306" mass="34614">METTNMLGTYLDFDLNINPFHQNDETLERELEEDHFVDEEAKVFIEKQKDLEKELNRVSDENKKLTGMLTMMCEKYNALQTLLTDLKSKIPEKEVDVKSVGKRKSDFDEHNNVVGLDQINDSTSSDEDSCKRPKQSISKKVLRVFVKVDKSDSSLLVKDGYQWRKYGQKVTKDNPSPRAYYRCSFAPSCPVKKKVQRSAEDQSVVIATYEGEHNHLNPSESKMSLVTSPLLKTSLSPGSICTNSSESNLTLNMVESDSKRHDQEFQASPMQRVLIERMASSLTSDPSYIAALAAAISGRILDQTRA</sequence>
<dbReference type="GO" id="GO:0031347">
    <property type="term" value="P:regulation of defense response"/>
    <property type="evidence" value="ECO:0007669"/>
    <property type="project" value="UniProtKB-ARBA"/>
</dbReference>
<keyword evidence="4" id="KW-0804">Transcription</keyword>
<accession>A0AAN8UEF5</accession>
<evidence type="ECO:0000256" key="2">
    <source>
        <dbReference type="ARBA" id="ARBA00023015"/>
    </source>
</evidence>
<dbReference type="PROSITE" id="PS50811">
    <property type="entry name" value="WRKY"/>
    <property type="match status" value="1"/>
</dbReference>
<dbReference type="GO" id="GO:0009751">
    <property type="term" value="P:response to salicylic acid"/>
    <property type="evidence" value="ECO:0007669"/>
    <property type="project" value="UniProtKB-ARBA"/>
</dbReference>
<organism evidence="8 9">
    <name type="scientific">Dillenia turbinata</name>
    <dbReference type="NCBI Taxonomy" id="194707"/>
    <lineage>
        <taxon>Eukaryota</taxon>
        <taxon>Viridiplantae</taxon>
        <taxon>Streptophyta</taxon>
        <taxon>Embryophyta</taxon>
        <taxon>Tracheophyta</taxon>
        <taxon>Spermatophyta</taxon>
        <taxon>Magnoliopsida</taxon>
        <taxon>eudicotyledons</taxon>
        <taxon>Gunneridae</taxon>
        <taxon>Pentapetalae</taxon>
        <taxon>Dilleniales</taxon>
        <taxon>Dilleniaceae</taxon>
        <taxon>Dillenia</taxon>
    </lineage>
</organism>
<evidence type="ECO:0000259" key="7">
    <source>
        <dbReference type="PROSITE" id="PS50811"/>
    </source>
</evidence>
<dbReference type="Pfam" id="PF03106">
    <property type="entry name" value="WRKY"/>
    <property type="match status" value="1"/>
</dbReference>
<dbReference type="Proteomes" id="UP001370490">
    <property type="component" value="Unassembled WGS sequence"/>
</dbReference>
<dbReference type="PANTHER" id="PTHR31429">
    <property type="entry name" value="WRKY TRANSCRIPTION FACTOR 36-RELATED"/>
    <property type="match status" value="1"/>
</dbReference>
<reference evidence="8 9" key="1">
    <citation type="submission" date="2023-12" db="EMBL/GenBank/DDBJ databases">
        <title>A high-quality genome assembly for Dillenia turbinata (Dilleniales).</title>
        <authorList>
            <person name="Chanderbali A."/>
        </authorList>
    </citation>
    <scope>NUCLEOTIDE SEQUENCE [LARGE SCALE GENOMIC DNA]</scope>
    <source>
        <strain evidence="8">LSX21</strain>
        <tissue evidence="8">Leaf</tissue>
    </source>
</reference>
<dbReference type="AlphaFoldDB" id="A0AAN8UEF5"/>
<proteinExistence type="predicted"/>
<evidence type="ECO:0000313" key="9">
    <source>
        <dbReference type="Proteomes" id="UP001370490"/>
    </source>
</evidence>
<feature type="domain" description="WRKY" evidence="7">
    <location>
        <begin position="152"/>
        <end position="218"/>
    </location>
</feature>
<dbReference type="GO" id="GO:0005634">
    <property type="term" value="C:nucleus"/>
    <property type="evidence" value="ECO:0007669"/>
    <property type="project" value="UniProtKB-SubCell"/>
</dbReference>
<protein>
    <submittedName>
        <fullName evidence="8">WRKY domain</fullName>
    </submittedName>
</protein>
<keyword evidence="3" id="KW-0238">DNA-binding</keyword>
<dbReference type="PANTHER" id="PTHR31429:SF76">
    <property type="entry name" value="WRKY FAMILY TRANSCRIPTION FACTOR-RELATED"/>
    <property type="match status" value="1"/>
</dbReference>
<evidence type="ECO:0000313" key="8">
    <source>
        <dbReference type="EMBL" id="KAK6912504.1"/>
    </source>
</evidence>
<keyword evidence="2" id="KW-0805">Transcription regulation</keyword>
<dbReference type="SUPFAM" id="SSF118290">
    <property type="entry name" value="WRKY DNA-binding domain"/>
    <property type="match status" value="1"/>
</dbReference>
<comment type="subcellular location">
    <subcellularLocation>
        <location evidence="1">Nucleus</location>
    </subcellularLocation>
</comment>
<dbReference type="GO" id="GO:0003700">
    <property type="term" value="F:DNA-binding transcription factor activity"/>
    <property type="evidence" value="ECO:0007669"/>
    <property type="project" value="InterPro"/>
</dbReference>
<dbReference type="InterPro" id="IPR044810">
    <property type="entry name" value="WRKY_plant"/>
</dbReference>
<dbReference type="Gene3D" id="2.20.25.80">
    <property type="entry name" value="WRKY domain"/>
    <property type="match status" value="1"/>
</dbReference>
<keyword evidence="6" id="KW-0175">Coiled coil</keyword>
<dbReference type="InterPro" id="IPR036576">
    <property type="entry name" value="WRKY_dom_sf"/>
</dbReference>
<keyword evidence="5" id="KW-0539">Nucleus</keyword>
<dbReference type="GO" id="GO:0050832">
    <property type="term" value="P:defense response to fungus"/>
    <property type="evidence" value="ECO:0007669"/>
    <property type="project" value="UniProtKB-ARBA"/>
</dbReference>
<dbReference type="GO" id="GO:0042742">
    <property type="term" value="P:defense response to bacterium"/>
    <property type="evidence" value="ECO:0007669"/>
    <property type="project" value="UniProtKB-ARBA"/>
</dbReference>
<dbReference type="GO" id="GO:0002237">
    <property type="term" value="P:response to molecule of bacterial origin"/>
    <property type="evidence" value="ECO:0007669"/>
    <property type="project" value="UniProtKB-ARBA"/>
</dbReference>
<feature type="coiled-coil region" evidence="6">
    <location>
        <begin position="41"/>
        <end position="68"/>
    </location>
</feature>
<keyword evidence="9" id="KW-1185">Reference proteome</keyword>
<dbReference type="SMART" id="SM00774">
    <property type="entry name" value="WRKY"/>
    <property type="match status" value="1"/>
</dbReference>
<evidence type="ECO:0000256" key="1">
    <source>
        <dbReference type="ARBA" id="ARBA00004123"/>
    </source>
</evidence>
<gene>
    <name evidence="8" type="ORF">RJ641_022105</name>
</gene>
<evidence type="ECO:0000256" key="3">
    <source>
        <dbReference type="ARBA" id="ARBA00023125"/>
    </source>
</evidence>
<evidence type="ECO:0000256" key="6">
    <source>
        <dbReference type="SAM" id="Coils"/>
    </source>
</evidence>
<dbReference type="InterPro" id="IPR003657">
    <property type="entry name" value="WRKY_dom"/>
</dbReference>
<dbReference type="FunFam" id="2.20.25.80:FF:000008">
    <property type="entry name" value="WRKY transcription factor 40"/>
    <property type="match status" value="1"/>
</dbReference>
<dbReference type="GO" id="GO:0043565">
    <property type="term" value="F:sequence-specific DNA binding"/>
    <property type="evidence" value="ECO:0007669"/>
    <property type="project" value="InterPro"/>
</dbReference>
<name>A0AAN8UEF5_9MAGN</name>
<dbReference type="EMBL" id="JBAMMX010000027">
    <property type="protein sequence ID" value="KAK6912504.1"/>
    <property type="molecule type" value="Genomic_DNA"/>
</dbReference>
<evidence type="ECO:0000256" key="4">
    <source>
        <dbReference type="ARBA" id="ARBA00023163"/>
    </source>
</evidence>
<comment type="caution">
    <text evidence="8">The sequence shown here is derived from an EMBL/GenBank/DDBJ whole genome shotgun (WGS) entry which is preliminary data.</text>
</comment>